<keyword evidence="1" id="KW-0808">Transferase</keyword>
<dbReference type="OrthoDB" id="9794575at2"/>
<evidence type="ECO:0000313" key="2">
    <source>
        <dbReference type="Proteomes" id="UP000298488"/>
    </source>
</evidence>
<sequence>MAADLPRPESRMASPKLKAMTDLPVAAGLPDARPHVLYVAWGYPPSRGAGMYRALATANGFAREGWRVTVLTATRETFERLNGTDPEAETSIHPDIKVVRIPFDPDRGEGDLAKWSRLRIFSPLLWNGLRWLRALAGFPEVAYGSWRRPLAAAAQSIHEADPVSLVVGTANPNVDFVPGDHLYRRFGVPYVMDHRDAWHLNVYTGKRVGSRRSRSNRLERRMLDHAIEAWFVNAPIRDWHAQNHPERANRFHVVANGFDPAFLDRSKIEKRTRPADLTVGYLGTIYGPIPLRETLEGWRLARQRSSVLASASLVFRGRLGHFAEPDPEAAALLDEFRDDRVIYAGPVSKTQVSAVYSEFDLLLLIISRSRYVTSGKVFEYAATGLPIAALHDPISAATSVLDGYPSLFAADEVSAEAFAHAIVAASEFAATMTNHEILAAQEWAQHLARDEQLLPRITALSELIGNGVGA</sequence>
<comment type="caution">
    <text evidence="1">The sequence shown here is derived from an EMBL/GenBank/DDBJ whole genome shotgun (WGS) entry which is preliminary data.</text>
</comment>
<keyword evidence="2" id="KW-1185">Reference proteome</keyword>
<accession>A0A4R8V8M0</accession>
<dbReference type="GO" id="GO:0016740">
    <property type="term" value="F:transferase activity"/>
    <property type="evidence" value="ECO:0007669"/>
    <property type="project" value="UniProtKB-KW"/>
</dbReference>
<dbReference type="Gene3D" id="3.40.50.2000">
    <property type="entry name" value="Glycogen Phosphorylase B"/>
    <property type="match status" value="2"/>
</dbReference>
<name>A0A4R8V8M0_9MICO</name>
<dbReference type="SUPFAM" id="SSF53756">
    <property type="entry name" value="UDP-Glycosyltransferase/glycogen phosphorylase"/>
    <property type="match status" value="1"/>
</dbReference>
<evidence type="ECO:0000313" key="1">
    <source>
        <dbReference type="EMBL" id="TFB79474.1"/>
    </source>
</evidence>
<dbReference type="Proteomes" id="UP000298488">
    <property type="component" value="Unassembled WGS sequence"/>
</dbReference>
<proteinExistence type="predicted"/>
<organism evidence="1 2">
    <name type="scientific">Terrimesophilobacter mesophilus</name>
    <dbReference type="NCBI Taxonomy" id="433647"/>
    <lineage>
        <taxon>Bacteria</taxon>
        <taxon>Bacillati</taxon>
        <taxon>Actinomycetota</taxon>
        <taxon>Actinomycetes</taxon>
        <taxon>Micrococcales</taxon>
        <taxon>Microbacteriaceae</taxon>
        <taxon>Terrimesophilobacter</taxon>
    </lineage>
</organism>
<protein>
    <submittedName>
        <fullName evidence="1">Glycosyl transferase</fullName>
    </submittedName>
</protein>
<dbReference type="EMBL" id="SOFI01000003">
    <property type="protein sequence ID" value="TFB79474.1"/>
    <property type="molecule type" value="Genomic_DNA"/>
</dbReference>
<gene>
    <name evidence="1" type="ORF">E3N84_05045</name>
</gene>
<reference evidence="1 2" key="1">
    <citation type="submission" date="2019-03" db="EMBL/GenBank/DDBJ databases">
        <title>Genomics of glacier-inhabiting Cryobacterium strains.</title>
        <authorList>
            <person name="Liu Q."/>
            <person name="Xin Y.-H."/>
        </authorList>
    </citation>
    <scope>NUCLEOTIDE SEQUENCE [LARGE SCALE GENOMIC DNA]</scope>
    <source>
        <strain evidence="1 2">CGMCC 1.10440</strain>
    </source>
</reference>
<dbReference type="AlphaFoldDB" id="A0A4R8V8M0"/>